<dbReference type="Proteomes" id="UP000009173">
    <property type="component" value="Chromosome"/>
</dbReference>
<dbReference type="AlphaFoldDB" id="A0A0H3AAV5"/>
<accession>A0A0H3AAV5</accession>
<dbReference type="PANTHER" id="PTHR30615:SF8">
    <property type="entry name" value="UPF0047 PROTEIN C4A8.02C"/>
    <property type="match status" value="1"/>
</dbReference>
<organism evidence="2 3">
    <name type="scientific">Nitratidesulfovibrio vulgaris (strain DP4)</name>
    <name type="common">Desulfovibrio vulgaris</name>
    <dbReference type="NCBI Taxonomy" id="391774"/>
    <lineage>
        <taxon>Bacteria</taxon>
        <taxon>Pseudomonadati</taxon>
        <taxon>Thermodesulfobacteriota</taxon>
        <taxon>Desulfovibrionia</taxon>
        <taxon>Desulfovibrionales</taxon>
        <taxon>Desulfovibrionaceae</taxon>
        <taxon>Nitratidesulfovibrio</taxon>
    </lineage>
</organism>
<dbReference type="Pfam" id="PF01894">
    <property type="entry name" value="YjbQ"/>
    <property type="match status" value="1"/>
</dbReference>
<dbReference type="InterPro" id="IPR035917">
    <property type="entry name" value="YjbQ-like_sf"/>
</dbReference>
<name>A0A0H3AAV5_NITV4</name>
<gene>
    <name evidence="2" type="ordered locus">Dvul_2442</name>
</gene>
<sequence>METLTLHTTNREQMLDITSAIRELVSTRGWRDGALLLFCPHTTGALTVNEAADPDVARDMTVNMGRLVPRHGDYRHAEGNSDAHIKTSLFGPSLMLIVDGGEVRLGTWQGIYFCEWDGPRSRKLWAQWLAQ</sequence>
<proteinExistence type="inferred from homology"/>
<reference evidence="3" key="1">
    <citation type="journal article" date="2009" name="Environ. Microbiol.">
        <title>Contribution of mobile genetic elements to Desulfovibrio vulgaris genome plasticity.</title>
        <authorList>
            <person name="Walker C.B."/>
            <person name="Stolyar S."/>
            <person name="Chivian D."/>
            <person name="Pinel N."/>
            <person name="Gabster J.A."/>
            <person name="Dehal P.S."/>
            <person name="He Z."/>
            <person name="Yang Z.K."/>
            <person name="Yen H.C."/>
            <person name="Zhou J."/>
            <person name="Wall J.D."/>
            <person name="Hazen T.C."/>
            <person name="Arkin A.P."/>
            <person name="Stahl D.A."/>
        </authorList>
    </citation>
    <scope>NUCLEOTIDE SEQUENCE [LARGE SCALE GENOMIC DNA]</scope>
    <source>
        <strain evidence="3">DP4</strain>
    </source>
</reference>
<dbReference type="SUPFAM" id="SSF111038">
    <property type="entry name" value="YjbQ-like"/>
    <property type="match status" value="1"/>
</dbReference>
<evidence type="ECO:0000313" key="3">
    <source>
        <dbReference type="Proteomes" id="UP000009173"/>
    </source>
</evidence>
<dbReference type="KEGG" id="dvl:Dvul_2442"/>
<evidence type="ECO:0008006" key="4">
    <source>
        <dbReference type="Google" id="ProtNLM"/>
    </source>
</evidence>
<dbReference type="InterPro" id="IPR001602">
    <property type="entry name" value="UPF0047_YjbQ-like"/>
</dbReference>
<dbReference type="EMBL" id="CP000527">
    <property type="protein sequence ID" value="ABM29458.1"/>
    <property type="molecule type" value="Genomic_DNA"/>
</dbReference>
<evidence type="ECO:0000256" key="1">
    <source>
        <dbReference type="ARBA" id="ARBA00005534"/>
    </source>
</evidence>
<dbReference type="PROSITE" id="PS01314">
    <property type="entry name" value="UPF0047"/>
    <property type="match status" value="1"/>
</dbReference>
<dbReference type="PIRSF" id="PIRSF004681">
    <property type="entry name" value="UCP004681"/>
    <property type="match status" value="1"/>
</dbReference>
<evidence type="ECO:0000313" key="2">
    <source>
        <dbReference type="EMBL" id="ABM29458.1"/>
    </source>
</evidence>
<dbReference type="HOGENOM" id="CLU_096980_1_1_7"/>
<comment type="similarity">
    <text evidence="1">Belongs to the UPF0047 family.</text>
</comment>
<dbReference type="Gene3D" id="2.60.120.460">
    <property type="entry name" value="YjbQ-like"/>
    <property type="match status" value="1"/>
</dbReference>
<dbReference type="PANTHER" id="PTHR30615">
    <property type="entry name" value="UNCHARACTERIZED PROTEIN YJBQ-RELATED"/>
    <property type="match status" value="1"/>
</dbReference>
<protein>
    <recommendedName>
        <fullName evidence="4">Secondary thiamine-phosphate synthase enzyme</fullName>
    </recommendedName>
</protein>
<dbReference type="RefSeq" id="WP_011792853.1">
    <property type="nucleotide sequence ID" value="NC_008751.1"/>
</dbReference>
<dbReference type="NCBIfam" id="TIGR00149">
    <property type="entry name" value="TIGR00149_YjbQ"/>
    <property type="match status" value="1"/>
</dbReference>